<dbReference type="SUPFAM" id="SSF50249">
    <property type="entry name" value="Nucleic acid-binding proteins"/>
    <property type="match status" value="1"/>
</dbReference>
<organism evidence="3 4">
    <name type="scientific">Candidatus Marsarchaeota G2 archaeon OSP_D</name>
    <dbReference type="NCBI Taxonomy" id="1978157"/>
    <lineage>
        <taxon>Archaea</taxon>
        <taxon>Candidatus Marsarchaeota</taxon>
        <taxon>Candidatus Marsarchaeota group 2</taxon>
    </lineage>
</organism>
<evidence type="ECO:0000313" key="4">
    <source>
        <dbReference type="Proteomes" id="UP000240322"/>
    </source>
</evidence>
<evidence type="ECO:0000259" key="2">
    <source>
        <dbReference type="PROSITE" id="PS50926"/>
    </source>
</evidence>
<evidence type="ECO:0000313" key="3">
    <source>
        <dbReference type="EMBL" id="PSN90355.1"/>
    </source>
</evidence>
<dbReference type="Gene3D" id="2.40.50.140">
    <property type="entry name" value="Nucleic acid-binding proteins"/>
    <property type="match status" value="1"/>
</dbReference>
<name>A0A2R6AVE4_9ARCH</name>
<dbReference type="InterPro" id="IPR002792">
    <property type="entry name" value="TRAM_dom"/>
</dbReference>
<dbReference type="PROSITE" id="PS50926">
    <property type="entry name" value="TRAM"/>
    <property type="match status" value="1"/>
</dbReference>
<dbReference type="AlphaFoldDB" id="A0A2R6AVE4"/>
<dbReference type="Pfam" id="PF01938">
    <property type="entry name" value="TRAM"/>
    <property type="match status" value="1"/>
</dbReference>
<reference evidence="3 4" key="1">
    <citation type="submission" date="2017-04" db="EMBL/GenBank/DDBJ databases">
        <title>Novel microbial lineages endemic to geothermal iron-oxide mats fill important gaps in the evolutionary history of Archaea.</title>
        <authorList>
            <person name="Jay Z.J."/>
            <person name="Beam J.P."/>
            <person name="Dlakic M."/>
            <person name="Rusch D.B."/>
            <person name="Kozubal M.A."/>
            <person name="Inskeep W.P."/>
        </authorList>
    </citation>
    <scope>NUCLEOTIDE SEQUENCE [LARGE SCALE GENOMIC DNA]</scope>
    <source>
        <strain evidence="3">OSP_D</strain>
    </source>
</reference>
<proteinExistence type="predicted"/>
<evidence type="ECO:0000256" key="1">
    <source>
        <dbReference type="SAM" id="MobiDB-lite"/>
    </source>
</evidence>
<gene>
    <name evidence="3" type="ORF">B9Q03_07030</name>
</gene>
<sequence length="92" mass="10182">MSLDTKGKVRKALSDKEENQEFGRKRFAGGLSPKPVKVGDEVEVTISEVSRRGDGVTRIQGYVVFVPKAKQGDHVKIKITQLRPNYAVGEII</sequence>
<comment type="caution">
    <text evidence="3">The sequence shown here is derived from an EMBL/GenBank/DDBJ whole genome shotgun (WGS) entry which is preliminary data.</text>
</comment>
<protein>
    <recommendedName>
        <fullName evidence="2">TRAM domain-containing protein</fullName>
    </recommendedName>
</protein>
<dbReference type="Proteomes" id="UP000240322">
    <property type="component" value="Unassembled WGS sequence"/>
</dbReference>
<dbReference type="InterPro" id="IPR012340">
    <property type="entry name" value="NA-bd_OB-fold"/>
</dbReference>
<feature type="domain" description="TRAM" evidence="2">
    <location>
        <begin position="35"/>
        <end position="92"/>
    </location>
</feature>
<dbReference type="EMBL" id="NEXE01000063">
    <property type="protein sequence ID" value="PSN90355.1"/>
    <property type="molecule type" value="Genomic_DNA"/>
</dbReference>
<accession>A0A2R6AVE4</accession>
<feature type="compositionally biased region" description="Basic and acidic residues" evidence="1">
    <location>
        <begin position="12"/>
        <end position="24"/>
    </location>
</feature>
<feature type="region of interest" description="Disordered" evidence="1">
    <location>
        <begin position="1"/>
        <end position="31"/>
    </location>
</feature>